<sequence>MAGKKWSRTGRRLGGVAAAVGSTYAVGKYVQSKLHHYKKRSSKVTSKTGNKHNFKGTGSKTTTRQKKKSEVKMDDAGLTHSFVRTRFKGRHVQRGWKVLQTSQYLDVRSERFGWAIGTQGAFLADTTGETDVIQKIYGLFGSSGLGLDSARMELVDIKSTLTIANRSEWSMMKMTIYDCVYRKDFNDVAVAGSTPTDAWNAGLALIPGSMLTTSYGATPFMSPMFCANYNVVKVSVVYVRQGGTHIHHVKRRINHVFNNEEFDTLGAASYVRRYLTMTSMVVCQGMPINDSTVTTNVSTGAGAIDVLHERKYNVRMFQVSTKFAKNAIVLPTITTEKDMNELVGGSVVYADA</sequence>
<evidence type="ECO:0000256" key="1">
    <source>
        <dbReference type="SAM" id="MobiDB-lite"/>
    </source>
</evidence>
<feature type="region of interest" description="Disordered" evidence="1">
    <location>
        <begin position="37"/>
        <end position="71"/>
    </location>
</feature>
<dbReference type="Proteomes" id="UP000287834">
    <property type="component" value="Segment"/>
</dbReference>
<organism evidence="2 3">
    <name type="scientific">Circoviridae sp</name>
    <dbReference type="NCBI Taxonomy" id="1954248"/>
    <lineage>
        <taxon>Viruses</taxon>
        <taxon>Monodnaviria</taxon>
        <taxon>Shotokuvirae</taxon>
        <taxon>Cressdnaviricota</taxon>
        <taxon>Arfiviricetes</taxon>
        <taxon>Rohanvirales</taxon>
        <taxon>Nenyaviridae</taxon>
        <taxon>Galvornvirus</taxon>
        <taxon>Galvornvirus isengard</taxon>
    </lineage>
</organism>
<name>A0A3G2YT12_9VIRU</name>
<accession>A0A3G2YT12</accession>
<keyword evidence="3" id="KW-1185">Reference proteome</keyword>
<protein>
    <submittedName>
        <fullName evidence="2">Putative capsid protein</fullName>
    </submittedName>
</protein>
<reference evidence="2 3" key="1">
    <citation type="submission" date="2018-10" db="EMBL/GenBank/DDBJ databases">
        <title>Uncovering a Universe of Circular DNA Viruses in Animal Metagenomes.</title>
        <authorList>
            <person name="Tisza M."/>
            <person name="Buck C."/>
            <person name="Pastrana D."/>
            <person name="Welch N."/>
            <person name="Peretti A."/>
        </authorList>
    </citation>
    <scope>NUCLEOTIDE SEQUENCE [LARGE SCALE GENOMIC DNA]</scope>
    <source>
        <strain evidence="2">Ctcc28</strain>
    </source>
</reference>
<proteinExistence type="predicted"/>
<evidence type="ECO:0000313" key="3">
    <source>
        <dbReference type="Proteomes" id="UP000287834"/>
    </source>
</evidence>
<dbReference type="EMBL" id="MK012475">
    <property type="protein sequence ID" value="AYP28807.1"/>
    <property type="molecule type" value="Genomic_DNA"/>
</dbReference>
<evidence type="ECO:0000313" key="2">
    <source>
        <dbReference type="EMBL" id="AYP28807.1"/>
    </source>
</evidence>